<dbReference type="SUPFAM" id="SSF56747">
    <property type="entry name" value="Prim-pol domain"/>
    <property type="match status" value="1"/>
</dbReference>
<accession>A0ABT6N604</accession>
<evidence type="ECO:0000313" key="4">
    <source>
        <dbReference type="EMBL" id="MDH7640536.1"/>
    </source>
</evidence>
<comment type="caution">
    <text evidence="4">The sequence shown here is derived from an EMBL/GenBank/DDBJ whole genome shotgun (WGS) entry which is preliminary data.</text>
</comment>
<feature type="domain" description="DNA primase/polymerase bifunctional N-terminal" evidence="3">
    <location>
        <begin position="5"/>
        <end position="202"/>
    </location>
</feature>
<dbReference type="Pfam" id="PF08706">
    <property type="entry name" value="D5_N"/>
    <property type="match status" value="1"/>
</dbReference>
<proteinExistence type="predicted"/>
<name>A0ABT6N604_9SPHN</name>
<evidence type="ECO:0000313" key="5">
    <source>
        <dbReference type="Proteomes" id="UP001160625"/>
    </source>
</evidence>
<evidence type="ECO:0000259" key="2">
    <source>
        <dbReference type="SMART" id="SM00885"/>
    </source>
</evidence>
<dbReference type="EMBL" id="JARYGZ010000003">
    <property type="protein sequence ID" value="MDH7640536.1"/>
    <property type="molecule type" value="Genomic_DNA"/>
</dbReference>
<feature type="region of interest" description="Disordered" evidence="1">
    <location>
        <begin position="211"/>
        <end position="236"/>
    </location>
</feature>
<evidence type="ECO:0000256" key="1">
    <source>
        <dbReference type="SAM" id="MobiDB-lite"/>
    </source>
</evidence>
<reference evidence="4" key="1">
    <citation type="submission" date="2023-04" db="EMBL/GenBank/DDBJ databases">
        <title>Sphingomonas sp. MAHUQ-71 isolated from rice field.</title>
        <authorList>
            <person name="Huq M.A."/>
        </authorList>
    </citation>
    <scope>NUCLEOTIDE SEQUENCE</scope>
    <source>
        <strain evidence="4">MAHUQ-71</strain>
    </source>
</reference>
<feature type="domain" description="Bacteriophage/plasmid primase P4 C-terminal" evidence="2">
    <location>
        <begin position="401"/>
        <end position="615"/>
    </location>
</feature>
<dbReference type="Pfam" id="PF09250">
    <property type="entry name" value="Prim-Pol"/>
    <property type="match status" value="1"/>
</dbReference>
<sequence>MGQAALQYARQGWPVFPCRECDGEPYVNSKGETKTPKAKAPYIGNGCSGATVDEKTIVGWWRRWPNAMIGIAMGRNGLFAVDFDPRVEEDVDPNTGEVTRREFTLDQLKAETEAQIGCEIPSSLVSVTPSGGVHVYLRQPAEGESIRNRGTLPLHVDVRGKGGYVIAPPSVIVEPCADATAGRYRWLRGKYDVEPVEAPAGLIEALRAPKAGKPKNAAGDQPATASHPSGSRPSATWAADDAATTIVRRYALSALEAEAKALASTPLGNRDNQSNASGFVIGQLVGAGAISESVARAALHDAVSAFGDPVARRSAVDRGLAAGIADPRDLADIAARARDRAARPFHPSANPAPRRGTEDGKPSGWKPEPANDDDGGRGADDDEEARHRRCIFKPHTDLGNAERFAERFGDDFRWSPALGWMGWDGRRWVALKQEEKAVPPEVLDAVFKTVRAIQDEAEVIRESGATKPDWFDEWEELPEAERYKLDAFAYAELKMWRQSGGDENALDCIVDVKKGQAVTRADHHRKWGRSSEANGKLTCIARLAQPWLAVKDDAFDADPFTINVLNGTLRFRRRRQGDKWIAEWKLDPHDRADLISKLAPVDFDRKAAWRARCSPGCWSAPRRRLRM</sequence>
<dbReference type="SMART" id="SM00943">
    <property type="entry name" value="Prim-Pol"/>
    <property type="match status" value="1"/>
</dbReference>
<feature type="region of interest" description="Disordered" evidence="1">
    <location>
        <begin position="339"/>
        <end position="384"/>
    </location>
</feature>
<protein>
    <submittedName>
        <fullName evidence="4">Bifunctional DNA primase/polymerase</fullName>
    </submittedName>
</protein>
<dbReference type="SMART" id="SM00885">
    <property type="entry name" value="D5_N"/>
    <property type="match status" value="1"/>
</dbReference>
<dbReference type="Proteomes" id="UP001160625">
    <property type="component" value="Unassembled WGS sequence"/>
</dbReference>
<organism evidence="4 5">
    <name type="scientific">Sphingomonas oryzagri</name>
    <dbReference type="NCBI Taxonomy" id="3042314"/>
    <lineage>
        <taxon>Bacteria</taxon>
        <taxon>Pseudomonadati</taxon>
        <taxon>Pseudomonadota</taxon>
        <taxon>Alphaproteobacteria</taxon>
        <taxon>Sphingomonadales</taxon>
        <taxon>Sphingomonadaceae</taxon>
        <taxon>Sphingomonas</taxon>
    </lineage>
</organism>
<keyword evidence="5" id="KW-1185">Reference proteome</keyword>
<dbReference type="CDD" id="cd04859">
    <property type="entry name" value="Prim_Pol"/>
    <property type="match status" value="1"/>
</dbReference>
<feature type="compositionally biased region" description="Polar residues" evidence="1">
    <location>
        <begin position="223"/>
        <end position="234"/>
    </location>
</feature>
<gene>
    <name evidence="4" type="ORF">QGN17_17515</name>
</gene>
<dbReference type="InterPro" id="IPR014818">
    <property type="entry name" value="Phage/plasmid_primase_P4_C"/>
</dbReference>
<evidence type="ECO:0000259" key="3">
    <source>
        <dbReference type="SMART" id="SM00943"/>
    </source>
</evidence>
<dbReference type="InterPro" id="IPR015330">
    <property type="entry name" value="DNA_primase/pol_bifunc_N"/>
</dbReference>
<dbReference type="RefSeq" id="WP_281045895.1">
    <property type="nucleotide sequence ID" value="NZ_JARYGZ010000003.1"/>
</dbReference>